<comment type="caution">
    <text evidence="2">The sequence shown here is derived from an EMBL/GenBank/DDBJ whole genome shotgun (WGS) entry which is preliminary data.</text>
</comment>
<feature type="region of interest" description="Disordered" evidence="1">
    <location>
        <begin position="83"/>
        <end position="103"/>
    </location>
</feature>
<protein>
    <submittedName>
        <fullName evidence="2">Uncharacterized protein</fullName>
    </submittedName>
</protein>
<organism evidence="2 3">
    <name type="scientific">Oryza meyeriana var. granulata</name>
    <dbReference type="NCBI Taxonomy" id="110450"/>
    <lineage>
        <taxon>Eukaryota</taxon>
        <taxon>Viridiplantae</taxon>
        <taxon>Streptophyta</taxon>
        <taxon>Embryophyta</taxon>
        <taxon>Tracheophyta</taxon>
        <taxon>Spermatophyta</taxon>
        <taxon>Magnoliopsida</taxon>
        <taxon>Liliopsida</taxon>
        <taxon>Poales</taxon>
        <taxon>Poaceae</taxon>
        <taxon>BOP clade</taxon>
        <taxon>Oryzoideae</taxon>
        <taxon>Oryzeae</taxon>
        <taxon>Oryzinae</taxon>
        <taxon>Oryza</taxon>
        <taxon>Oryza meyeriana</taxon>
    </lineage>
</organism>
<proteinExistence type="predicted"/>
<sequence length="103" mass="11357">MASGSKKGGWEAKGEKVQTSCRRRIWKENHKMQKVQAAWTHGENIILGRINQAGSARIYLQNGESDNRGMVLRARRSSRLHLASSPAAVGESPCLTPTSELRA</sequence>
<reference evidence="2 3" key="1">
    <citation type="submission" date="2019-11" db="EMBL/GenBank/DDBJ databases">
        <title>Whole genome sequence of Oryza granulata.</title>
        <authorList>
            <person name="Li W."/>
        </authorList>
    </citation>
    <scope>NUCLEOTIDE SEQUENCE [LARGE SCALE GENOMIC DNA]</scope>
    <source>
        <strain evidence="3">cv. Menghai</strain>
        <tissue evidence="2">Leaf</tissue>
    </source>
</reference>
<keyword evidence="3" id="KW-1185">Reference proteome</keyword>
<evidence type="ECO:0000313" key="2">
    <source>
        <dbReference type="EMBL" id="KAF0925930.1"/>
    </source>
</evidence>
<evidence type="ECO:0000313" key="3">
    <source>
        <dbReference type="Proteomes" id="UP000479710"/>
    </source>
</evidence>
<dbReference type="AlphaFoldDB" id="A0A6G1EMR9"/>
<accession>A0A6G1EMR9</accession>
<dbReference type="EMBL" id="SPHZ02000003">
    <property type="protein sequence ID" value="KAF0925930.1"/>
    <property type="molecule type" value="Genomic_DNA"/>
</dbReference>
<evidence type="ECO:0000256" key="1">
    <source>
        <dbReference type="SAM" id="MobiDB-lite"/>
    </source>
</evidence>
<gene>
    <name evidence="2" type="ORF">E2562_018732</name>
</gene>
<name>A0A6G1EMR9_9ORYZ</name>
<dbReference type="Proteomes" id="UP000479710">
    <property type="component" value="Unassembled WGS sequence"/>
</dbReference>